<evidence type="ECO:0000313" key="1">
    <source>
        <dbReference type="EMBL" id="KAL3772218.1"/>
    </source>
</evidence>
<keyword evidence="2" id="KW-1185">Reference proteome</keyword>
<proteinExistence type="predicted"/>
<evidence type="ECO:0008006" key="3">
    <source>
        <dbReference type="Google" id="ProtNLM"/>
    </source>
</evidence>
<comment type="caution">
    <text evidence="1">The sequence shown here is derived from an EMBL/GenBank/DDBJ whole genome shotgun (WGS) entry which is preliminary data.</text>
</comment>
<gene>
    <name evidence="1" type="ORF">ACHAW5_009365</name>
</gene>
<dbReference type="AlphaFoldDB" id="A0ABD3N7Y1"/>
<organism evidence="1 2">
    <name type="scientific">Stephanodiscus triporus</name>
    <dbReference type="NCBI Taxonomy" id="2934178"/>
    <lineage>
        <taxon>Eukaryota</taxon>
        <taxon>Sar</taxon>
        <taxon>Stramenopiles</taxon>
        <taxon>Ochrophyta</taxon>
        <taxon>Bacillariophyta</taxon>
        <taxon>Coscinodiscophyceae</taxon>
        <taxon>Thalassiosirophycidae</taxon>
        <taxon>Stephanodiscales</taxon>
        <taxon>Stephanodiscaceae</taxon>
        <taxon>Stephanodiscus</taxon>
    </lineage>
</organism>
<protein>
    <recommendedName>
        <fullName evidence="3">Potassium channel tetramerisation-type BTB domain-containing protein</fullName>
    </recommendedName>
</protein>
<dbReference type="Proteomes" id="UP001530315">
    <property type="component" value="Unassembled WGS sequence"/>
</dbReference>
<sequence>MEVEKLEKSSRDFVTLIEHSPYCFGKILDYLHSKQLHSLGLLSAEPTLPEVQDSQKKRFEKVVKYYFPGDSSEFILG</sequence>
<dbReference type="EMBL" id="JALLAZ020001584">
    <property type="protein sequence ID" value="KAL3772218.1"/>
    <property type="molecule type" value="Genomic_DNA"/>
</dbReference>
<evidence type="ECO:0000313" key="2">
    <source>
        <dbReference type="Proteomes" id="UP001530315"/>
    </source>
</evidence>
<accession>A0ABD3N7Y1</accession>
<name>A0ABD3N7Y1_9STRA</name>
<reference evidence="1 2" key="1">
    <citation type="submission" date="2024-10" db="EMBL/GenBank/DDBJ databases">
        <title>Updated reference genomes for cyclostephanoid diatoms.</title>
        <authorList>
            <person name="Roberts W.R."/>
            <person name="Alverson A.J."/>
        </authorList>
    </citation>
    <scope>NUCLEOTIDE SEQUENCE [LARGE SCALE GENOMIC DNA]</scope>
    <source>
        <strain evidence="1 2">AJA276-08</strain>
    </source>
</reference>